<feature type="chain" id="PRO_5002710692" description="Periplasmic protein" evidence="1">
    <location>
        <begin position="21"/>
        <end position="181"/>
    </location>
</feature>
<evidence type="ECO:0000313" key="2">
    <source>
        <dbReference type="EMBL" id="ABS52480.1"/>
    </source>
</evidence>
<dbReference type="HOGENOM" id="CLU_1486459_0_0_7"/>
<keyword evidence="3" id="KW-1185">Reference proteome</keyword>
<dbReference type="AlphaFoldDB" id="A7I2A5"/>
<feature type="signal peptide" evidence="1">
    <location>
        <begin position="1"/>
        <end position="20"/>
    </location>
</feature>
<name>A7I2A5_CAMHC</name>
<dbReference type="Proteomes" id="UP000002407">
    <property type="component" value="Chromosome"/>
</dbReference>
<accession>A7I2A5</accession>
<evidence type="ECO:0000313" key="3">
    <source>
        <dbReference type="Proteomes" id="UP000002407"/>
    </source>
</evidence>
<dbReference type="EMBL" id="CP000776">
    <property type="protein sequence ID" value="ABS52480.1"/>
    <property type="molecule type" value="Genomic_DNA"/>
</dbReference>
<evidence type="ECO:0008006" key="4">
    <source>
        <dbReference type="Google" id="ProtNLM"/>
    </source>
</evidence>
<gene>
    <name evidence="2" type="ordered locus">CHAB381_1089</name>
</gene>
<protein>
    <recommendedName>
        <fullName evidence="4">Periplasmic protein</fullName>
    </recommendedName>
</protein>
<dbReference type="RefSeq" id="WP_012108944.1">
    <property type="nucleotide sequence ID" value="NC_009714.1"/>
</dbReference>
<evidence type="ECO:0000256" key="1">
    <source>
        <dbReference type="SAM" id="SignalP"/>
    </source>
</evidence>
<organism evidence="2 3">
    <name type="scientific">Campylobacter hominis (strain ATCC BAA-381 / DSM 21671 / CCUG 45161 / LMG 19568 / NCTC 13146 / CH001A)</name>
    <dbReference type="NCBI Taxonomy" id="360107"/>
    <lineage>
        <taxon>Bacteria</taxon>
        <taxon>Pseudomonadati</taxon>
        <taxon>Campylobacterota</taxon>
        <taxon>Epsilonproteobacteria</taxon>
        <taxon>Campylobacterales</taxon>
        <taxon>Campylobacteraceae</taxon>
        <taxon>Campylobacter</taxon>
    </lineage>
</organism>
<keyword evidence="1" id="KW-0732">Signal</keyword>
<proteinExistence type="predicted"/>
<sequence>MKKIQVFLFILMLSANFLNAEKYDYRNAKPENMKVEFIKYVYDCKINNKNTYEIFYSPEFNFVFGLMSVTTADGYDPMYPIGEILESVDDIKITQLDNDYISVKFNDTKLILKVICSYDINKNNVDDEYYGLKIIDGCWIDDIFEFKDNENNPSSFKREIFDVLKNNVDLTKFLDIFTIKK</sequence>
<reference evidence="3" key="1">
    <citation type="submission" date="2007-07" db="EMBL/GenBank/DDBJ databases">
        <title>Complete genome sequence of Campylobacter hominis ATCC BAA-381, a commensal isolated from the human gastrointestinal tract.</title>
        <authorList>
            <person name="Fouts D.E."/>
            <person name="Mongodin E.F."/>
            <person name="Puiu D."/>
            <person name="Sebastian Y."/>
            <person name="Miller W.G."/>
            <person name="Mandrell R.E."/>
            <person name="Nelson K.E."/>
        </authorList>
    </citation>
    <scope>NUCLEOTIDE SEQUENCE [LARGE SCALE GENOMIC DNA]</scope>
    <source>
        <strain evidence="3">ATCC BAA-381 / DSM 21671 / CCUG 45161 / LMG 19568 / NCTC 13146 / CH001A</strain>
    </source>
</reference>
<dbReference type="KEGG" id="cha:CHAB381_1089"/>